<name>A0AAV0UZD8_HYABA</name>
<evidence type="ECO:0000313" key="9">
    <source>
        <dbReference type="EMBL" id="CAI5742274.1"/>
    </source>
</evidence>
<evidence type="ECO:0000256" key="4">
    <source>
        <dbReference type="ARBA" id="ARBA00022833"/>
    </source>
</evidence>
<dbReference type="Proteomes" id="UP001162031">
    <property type="component" value="Unassembled WGS sequence"/>
</dbReference>
<dbReference type="PROSITE" id="PS50865">
    <property type="entry name" value="ZF_MYND_2"/>
    <property type="match status" value="1"/>
</dbReference>
<comment type="similarity">
    <text evidence="1">Belongs to the CCDC53 family.</text>
</comment>
<dbReference type="GO" id="GO:0008270">
    <property type="term" value="F:zinc ion binding"/>
    <property type="evidence" value="ECO:0007669"/>
    <property type="project" value="UniProtKB-KW"/>
</dbReference>
<keyword evidence="3 5" id="KW-0863">Zinc-finger</keyword>
<feature type="region of interest" description="Disordered" evidence="7">
    <location>
        <begin position="394"/>
        <end position="416"/>
    </location>
</feature>
<keyword evidence="6" id="KW-0175">Coiled coil</keyword>
<feature type="compositionally biased region" description="Acidic residues" evidence="7">
    <location>
        <begin position="77"/>
        <end position="95"/>
    </location>
</feature>
<organism evidence="9 10">
    <name type="scientific">Hyaloperonospora brassicae</name>
    <name type="common">Brassica downy mildew</name>
    <name type="synonym">Peronospora brassicae</name>
    <dbReference type="NCBI Taxonomy" id="162125"/>
    <lineage>
        <taxon>Eukaryota</taxon>
        <taxon>Sar</taxon>
        <taxon>Stramenopiles</taxon>
        <taxon>Oomycota</taxon>
        <taxon>Peronosporomycetes</taxon>
        <taxon>Peronosporales</taxon>
        <taxon>Peronosporaceae</taxon>
        <taxon>Hyaloperonospora</taxon>
    </lineage>
</organism>
<keyword evidence="4" id="KW-0862">Zinc</keyword>
<feature type="domain" description="MYND-type" evidence="8">
    <location>
        <begin position="30"/>
        <end position="67"/>
    </location>
</feature>
<gene>
    <name evidence="9" type="ORF">HBR001_LOCUS8899</name>
</gene>
<protein>
    <recommendedName>
        <fullName evidence="8">MYND-type domain-containing protein</fullName>
    </recommendedName>
</protein>
<dbReference type="GO" id="GO:0071203">
    <property type="term" value="C:WASH complex"/>
    <property type="evidence" value="ECO:0007669"/>
    <property type="project" value="InterPro"/>
</dbReference>
<accession>A0AAV0UZD8</accession>
<feature type="coiled-coil region" evidence="6">
    <location>
        <begin position="463"/>
        <end position="521"/>
    </location>
</feature>
<dbReference type="InterPro" id="IPR002893">
    <property type="entry name" value="Znf_MYND"/>
</dbReference>
<evidence type="ECO:0000256" key="2">
    <source>
        <dbReference type="ARBA" id="ARBA00022723"/>
    </source>
</evidence>
<feature type="region of interest" description="Disordered" evidence="7">
    <location>
        <begin position="76"/>
        <end position="112"/>
    </location>
</feature>
<evidence type="ECO:0000256" key="6">
    <source>
        <dbReference type="SAM" id="Coils"/>
    </source>
</evidence>
<dbReference type="InterPro" id="IPR019309">
    <property type="entry name" value="WASHC3"/>
</dbReference>
<dbReference type="PANTHER" id="PTHR13015:SF0">
    <property type="entry name" value="WASH COMPLEX SUBUNIT 3"/>
    <property type="match status" value="1"/>
</dbReference>
<dbReference type="PROSITE" id="PS01360">
    <property type="entry name" value="ZF_MYND_1"/>
    <property type="match status" value="1"/>
</dbReference>
<dbReference type="GO" id="GO:0030041">
    <property type="term" value="P:actin filament polymerization"/>
    <property type="evidence" value="ECO:0007669"/>
    <property type="project" value="TreeGrafter"/>
</dbReference>
<feature type="coiled-coil region" evidence="6">
    <location>
        <begin position="143"/>
        <end position="196"/>
    </location>
</feature>
<keyword evidence="10" id="KW-1185">Reference proteome</keyword>
<evidence type="ECO:0000256" key="3">
    <source>
        <dbReference type="ARBA" id="ARBA00022771"/>
    </source>
</evidence>
<keyword evidence="2" id="KW-0479">Metal-binding</keyword>
<reference evidence="9" key="1">
    <citation type="submission" date="2022-12" db="EMBL/GenBank/DDBJ databases">
        <authorList>
            <person name="Webb A."/>
        </authorList>
    </citation>
    <scope>NUCLEOTIDE SEQUENCE</scope>
    <source>
        <strain evidence="9">Hp1</strain>
    </source>
</reference>
<evidence type="ECO:0000259" key="8">
    <source>
        <dbReference type="PROSITE" id="PS50865"/>
    </source>
</evidence>
<dbReference type="AlphaFoldDB" id="A0AAV0UZD8"/>
<evidence type="ECO:0000313" key="10">
    <source>
        <dbReference type="Proteomes" id="UP001162031"/>
    </source>
</evidence>
<proteinExistence type="inferred from homology"/>
<sequence>MGDSDSDDELMNRLTHSLSMNFAVGSGEECAYCDTDNAPLVCTVCTTAAYCNAMCQRRHARVHRNLCIKMRMKREAVEDDEDEESYDENDDESNSESDAPADPLVSVGRGGGSMAVPGLTPVQIRVLLDLAARADSEPVHSSLDKLQQQISQLTADKQHGRNAPLEQGPGASLKEIKRLHEKLNELETKTKAMACAPPTRGTNTVASVYTPLLVKSDPKLAKYFKLKDMKMPVDHVKAKMKGDGVSPDLLDTPDAVSPNDAGPKKGEHICMTVAADPVYRKYFQLKSTDMPIDQIKLQMEVDGVDPVLLDRPDAVSPNDRGPSMHVSLEEISPVFPIPSTFNWPAPASGAPYKPLYVRDDPTLVKYFKLRSMGMPDEQIKLKMRAEEINADLLDRPDEVSPNDPGPPGQAASPTGPISMEQLFSILMQQQQLIHQVSTGAGFASAARDRVRSNGAVSYDTTPVQSVEDQMAQELAAAENAIDDIFGDESQQSKGPGGMTMIEQLERKARKESNKKLVDNREHVNHLVAEVLTTTLSTDDEAIAFYQTIAPQLEAYGLALGTDSVQTWSSRLLVKNKETRDWYFSEQERLDAGKAYGRLWGLSFVERNAGQLIAKRTQILNAPAVMRTIAKGKPELIDKFTQILKDTVKLKHKVFQSSSYAMETRQLQQYDIPERLEDRGIELINSTTTLADAAMDLADEEFCALDRTTRAKTIRALTVVHVAEKAITLVGIVKKIGASGVNELRLREVEEKVAKIKEMYLRDEREEEDEDDVL</sequence>
<dbReference type="PANTHER" id="PTHR13015">
    <property type="entry name" value="PROTEIN AD-016-RELATED"/>
    <property type="match status" value="1"/>
</dbReference>
<dbReference type="EMBL" id="CANTFL010001465">
    <property type="protein sequence ID" value="CAI5742274.1"/>
    <property type="molecule type" value="Genomic_DNA"/>
</dbReference>
<evidence type="ECO:0000256" key="1">
    <source>
        <dbReference type="ARBA" id="ARBA00006290"/>
    </source>
</evidence>
<evidence type="ECO:0000256" key="5">
    <source>
        <dbReference type="PROSITE-ProRule" id="PRU00134"/>
    </source>
</evidence>
<dbReference type="Gene3D" id="6.10.140.2220">
    <property type="match status" value="1"/>
</dbReference>
<dbReference type="Pfam" id="PF10152">
    <property type="entry name" value="CCDC53"/>
    <property type="match status" value="3"/>
</dbReference>
<dbReference type="SUPFAM" id="SSF144232">
    <property type="entry name" value="HIT/MYND zinc finger-like"/>
    <property type="match status" value="1"/>
</dbReference>
<dbReference type="GO" id="GO:0006887">
    <property type="term" value="P:exocytosis"/>
    <property type="evidence" value="ECO:0007669"/>
    <property type="project" value="TreeGrafter"/>
</dbReference>
<evidence type="ECO:0000256" key="7">
    <source>
        <dbReference type="SAM" id="MobiDB-lite"/>
    </source>
</evidence>
<comment type="caution">
    <text evidence="9">The sequence shown here is derived from an EMBL/GenBank/DDBJ whole genome shotgun (WGS) entry which is preliminary data.</text>
</comment>
<dbReference type="Pfam" id="PF01753">
    <property type="entry name" value="zf-MYND"/>
    <property type="match status" value="1"/>
</dbReference>